<protein>
    <submittedName>
        <fullName evidence="1">Uncharacterized protein</fullName>
    </submittedName>
</protein>
<dbReference type="Proteomes" id="UP000551563">
    <property type="component" value="Unassembled WGS sequence"/>
</dbReference>
<dbReference type="AlphaFoldDB" id="A0A7V6PDC8"/>
<proteinExistence type="predicted"/>
<sequence length="106" mass="11739">MSMLIRCGRSPWGSVLRKNICCKHIAIPAEEEISRIAVIVDGTILFVSHRQPNCVPSNIVGAADGYGVHFVLWGHNCRDNTECWRISYGGEKAQAFCSMRVEGGLF</sequence>
<evidence type="ECO:0000313" key="2">
    <source>
        <dbReference type="Proteomes" id="UP000551563"/>
    </source>
</evidence>
<comment type="caution">
    <text evidence="1">The sequence shown here is derived from an EMBL/GenBank/DDBJ whole genome shotgun (WGS) entry which is preliminary data.</text>
</comment>
<name>A0A7V6PDC8_9HYPH</name>
<organism evidence="1 2">
    <name type="scientific">Brucella intermedia</name>
    <dbReference type="NCBI Taxonomy" id="94625"/>
    <lineage>
        <taxon>Bacteria</taxon>
        <taxon>Pseudomonadati</taxon>
        <taxon>Pseudomonadota</taxon>
        <taxon>Alphaproteobacteria</taxon>
        <taxon>Hyphomicrobiales</taxon>
        <taxon>Brucellaceae</taxon>
        <taxon>Brucella/Ochrobactrum group</taxon>
        <taxon>Brucella</taxon>
    </lineage>
</organism>
<accession>A0A7V6PDC8</accession>
<evidence type="ECO:0000313" key="1">
    <source>
        <dbReference type="EMBL" id="HHV68881.1"/>
    </source>
</evidence>
<reference evidence="1 2" key="1">
    <citation type="journal article" date="2020" name="Biotechnol. Biofuels">
        <title>New insights from the biogas microbiome by comprehensive genome-resolved metagenomics of nearly 1600 species originating from multiple anaerobic digesters.</title>
        <authorList>
            <person name="Campanaro S."/>
            <person name="Treu L."/>
            <person name="Rodriguez-R L.M."/>
            <person name="Kovalovszki A."/>
            <person name="Ziels R.M."/>
            <person name="Maus I."/>
            <person name="Zhu X."/>
            <person name="Kougias P.G."/>
            <person name="Basile A."/>
            <person name="Luo G."/>
            <person name="Schluter A."/>
            <person name="Konstantinidis K.T."/>
            <person name="Angelidaki I."/>
        </authorList>
    </citation>
    <scope>NUCLEOTIDE SEQUENCE [LARGE SCALE GENOMIC DNA]</scope>
    <source>
        <strain evidence="1">AS04akNAM_66</strain>
    </source>
</reference>
<dbReference type="RefSeq" id="WP_157808427.1">
    <property type="nucleotide sequence ID" value="NZ_CP122439.1"/>
</dbReference>
<dbReference type="EMBL" id="DUMN01000412">
    <property type="protein sequence ID" value="HHV68881.1"/>
    <property type="molecule type" value="Genomic_DNA"/>
</dbReference>
<gene>
    <name evidence="1" type="ORF">GXX48_14705</name>
</gene>